<keyword evidence="1" id="KW-0812">Transmembrane</keyword>
<reference evidence="2 3" key="1">
    <citation type="submission" date="2019-11" db="EMBL/GenBank/DDBJ databases">
        <title>FDA dAtabase for Regulatory Grade micrObial Sequences (FDA-ARGOS): Supporting development and validation of Infectious Disease Dx tests.</title>
        <authorList>
            <person name="Stonesifer R."/>
            <person name="Tallon L."/>
            <person name="Sadzewicz L."/>
            <person name="Vavikolanu K."/>
            <person name="Mehta A."/>
            <person name="Aluvathingal J."/>
            <person name="Nadendla S."/>
            <person name="Myers T."/>
            <person name="Yan Y."/>
            <person name="Sichtig H."/>
        </authorList>
    </citation>
    <scope>NUCLEOTIDE SEQUENCE [LARGE SCALE GENOMIC DNA]</scope>
    <source>
        <strain evidence="2 3">FDAARGOS_732</strain>
    </source>
</reference>
<feature type="transmembrane region" description="Helical" evidence="1">
    <location>
        <begin position="23"/>
        <end position="45"/>
    </location>
</feature>
<feature type="transmembrane region" description="Helical" evidence="1">
    <location>
        <begin position="57"/>
        <end position="77"/>
    </location>
</feature>
<feature type="transmembrane region" description="Helical" evidence="1">
    <location>
        <begin position="105"/>
        <end position="122"/>
    </location>
</feature>
<gene>
    <name evidence="2" type="ORF">FOC40_07700</name>
</gene>
<feature type="transmembrane region" description="Helical" evidence="1">
    <location>
        <begin position="134"/>
        <end position="155"/>
    </location>
</feature>
<proteinExistence type="predicted"/>
<keyword evidence="1" id="KW-1133">Transmembrane helix</keyword>
<organism evidence="2 3">
    <name type="scientific">Schaalia odontolytica</name>
    <dbReference type="NCBI Taxonomy" id="1660"/>
    <lineage>
        <taxon>Bacteria</taxon>
        <taxon>Bacillati</taxon>
        <taxon>Actinomycetota</taxon>
        <taxon>Actinomycetes</taxon>
        <taxon>Actinomycetales</taxon>
        <taxon>Actinomycetaceae</taxon>
        <taxon>Schaalia</taxon>
    </lineage>
</organism>
<dbReference type="EMBL" id="CP046315">
    <property type="protein sequence ID" value="QGS11295.1"/>
    <property type="molecule type" value="Genomic_DNA"/>
</dbReference>
<dbReference type="RefSeq" id="WP_131240513.1">
    <property type="nucleotide sequence ID" value="NZ_CP046315.1"/>
</dbReference>
<feature type="transmembrane region" description="Helical" evidence="1">
    <location>
        <begin position="82"/>
        <end position="99"/>
    </location>
</feature>
<dbReference type="Proteomes" id="UP000424490">
    <property type="component" value="Chromosome"/>
</dbReference>
<evidence type="ECO:0000256" key="1">
    <source>
        <dbReference type="SAM" id="Phobius"/>
    </source>
</evidence>
<evidence type="ECO:0000313" key="2">
    <source>
        <dbReference type="EMBL" id="QGS11295.1"/>
    </source>
</evidence>
<accession>A0A857AA24</accession>
<name>A0A857AA24_9ACTO</name>
<sequence>MLDPVESSMTTSAHSKASPHGQIAPLMTLASATAAVRVGTLAALIPGLVAAHAGTGTWLTLALHIAGALATVVVILVQSRTGLLMAVLYTGYSTVVLALDAPNGALSSVMWIVGGLTLLMTLASSLRVRRKQSLLWPAWTALLGVIVGFVVLSILH</sequence>
<dbReference type="AlphaFoldDB" id="A0A857AA24"/>
<evidence type="ECO:0000313" key="3">
    <source>
        <dbReference type="Proteomes" id="UP000424490"/>
    </source>
</evidence>
<protein>
    <submittedName>
        <fullName evidence="2">Uncharacterized protein</fullName>
    </submittedName>
</protein>
<keyword evidence="1" id="KW-0472">Membrane</keyword>